<dbReference type="InterPro" id="IPR050438">
    <property type="entry name" value="LMW_PTPase"/>
</dbReference>
<keyword evidence="2" id="KW-0378">Hydrolase</keyword>
<comment type="similarity">
    <text evidence="1">Belongs to the low molecular weight phosphotyrosine protein phosphatase family.</text>
</comment>
<dbReference type="InterPro" id="IPR036196">
    <property type="entry name" value="Ptyr_pPase_sf"/>
</dbReference>
<comment type="caution">
    <text evidence="5">The sequence shown here is derived from an EMBL/GenBank/DDBJ whole genome shotgun (WGS) entry which is preliminary data.</text>
</comment>
<keyword evidence="6" id="KW-1185">Reference proteome</keyword>
<dbReference type="Gene3D" id="3.40.50.2300">
    <property type="match status" value="1"/>
</dbReference>
<evidence type="ECO:0000313" key="5">
    <source>
        <dbReference type="EMBL" id="MFI1964435.1"/>
    </source>
</evidence>
<proteinExistence type="inferred from homology"/>
<dbReference type="InterPro" id="IPR023485">
    <property type="entry name" value="Ptyr_pPase"/>
</dbReference>
<evidence type="ECO:0000256" key="1">
    <source>
        <dbReference type="ARBA" id="ARBA00011063"/>
    </source>
</evidence>
<dbReference type="SUPFAM" id="SSF52788">
    <property type="entry name" value="Phosphotyrosine protein phosphatases I"/>
    <property type="match status" value="1"/>
</dbReference>
<dbReference type="PRINTS" id="PR00719">
    <property type="entry name" value="LMWPTPASE"/>
</dbReference>
<gene>
    <name evidence="5" type="ORF">ACH429_09965</name>
</gene>
<reference evidence="5 6" key="1">
    <citation type="submission" date="2024-10" db="EMBL/GenBank/DDBJ databases">
        <title>The Natural Products Discovery Center: Release of the First 8490 Sequenced Strains for Exploring Actinobacteria Biosynthetic Diversity.</title>
        <authorList>
            <person name="Kalkreuter E."/>
            <person name="Kautsar S.A."/>
            <person name="Yang D."/>
            <person name="Bader C.D."/>
            <person name="Teijaro C.N."/>
            <person name="Fluegel L."/>
            <person name="Davis C.M."/>
            <person name="Simpson J.R."/>
            <person name="Lauterbach L."/>
            <person name="Steele A.D."/>
            <person name="Gui C."/>
            <person name="Meng S."/>
            <person name="Li G."/>
            <person name="Viehrig K."/>
            <person name="Ye F."/>
            <person name="Su P."/>
            <person name="Kiefer A.F."/>
            <person name="Nichols A."/>
            <person name="Cepeda A.J."/>
            <person name="Yan W."/>
            <person name="Fan B."/>
            <person name="Jiang Y."/>
            <person name="Adhikari A."/>
            <person name="Zheng C.-J."/>
            <person name="Schuster L."/>
            <person name="Cowan T.M."/>
            <person name="Smanski M.J."/>
            <person name="Chevrette M.G."/>
            <person name="De Carvalho L.P.S."/>
            <person name="Shen B."/>
        </authorList>
    </citation>
    <scope>NUCLEOTIDE SEQUENCE [LARGE SCALE GENOMIC DNA]</scope>
    <source>
        <strain evidence="5 6">NPDC020327</strain>
    </source>
</reference>
<dbReference type="EMBL" id="JBIRWE010000003">
    <property type="protein sequence ID" value="MFI1964435.1"/>
    <property type="molecule type" value="Genomic_DNA"/>
</dbReference>
<evidence type="ECO:0000256" key="2">
    <source>
        <dbReference type="ARBA" id="ARBA00022801"/>
    </source>
</evidence>
<dbReference type="SMART" id="SM00226">
    <property type="entry name" value="LMWPc"/>
    <property type="match status" value="1"/>
</dbReference>
<evidence type="ECO:0000256" key="3">
    <source>
        <dbReference type="ARBA" id="ARBA00022912"/>
    </source>
</evidence>
<dbReference type="InterPro" id="IPR017867">
    <property type="entry name" value="Tyr_phospatase_low_mol_wt"/>
</dbReference>
<dbReference type="Proteomes" id="UP001611548">
    <property type="component" value="Unassembled WGS sequence"/>
</dbReference>
<dbReference type="RefSeq" id="WP_055470335.1">
    <property type="nucleotide sequence ID" value="NZ_JBIRWE010000003.1"/>
</dbReference>
<organism evidence="5 6">
    <name type="scientific">Streptomyces pathocidini</name>
    <dbReference type="NCBI Taxonomy" id="1650571"/>
    <lineage>
        <taxon>Bacteria</taxon>
        <taxon>Bacillati</taxon>
        <taxon>Actinomycetota</taxon>
        <taxon>Actinomycetes</taxon>
        <taxon>Kitasatosporales</taxon>
        <taxon>Streptomycetaceae</taxon>
        <taxon>Streptomyces</taxon>
    </lineage>
</organism>
<evidence type="ECO:0000313" key="6">
    <source>
        <dbReference type="Proteomes" id="UP001611548"/>
    </source>
</evidence>
<dbReference type="PANTHER" id="PTHR11717:SF31">
    <property type="entry name" value="LOW MOLECULAR WEIGHT PROTEIN-TYROSINE-PHOSPHATASE ETP-RELATED"/>
    <property type="match status" value="1"/>
</dbReference>
<accession>A0ABW7UP68</accession>
<dbReference type="PANTHER" id="PTHR11717">
    <property type="entry name" value="LOW MOLECULAR WEIGHT PROTEIN TYROSINE PHOSPHATASE"/>
    <property type="match status" value="1"/>
</dbReference>
<name>A0ABW7UP68_9ACTN</name>
<keyword evidence="3" id="KW-0904">Protein phosphatase</keyword>
<protein>
    <submittedName>
        <fullName evidence="5">Low molecular weight phosphatase family protein</fullName>
    </submittedName>
</protein>
<evidence type="ECO:0000259" key="4">
    <source>
        <dbReference type="SMART" id="SM00226"/>
    </source>
</evidence>
<dbReference type="Pfam" id="PF01451">
    <property type="entry name" value="LMWPc"/>
    <property type="match status" value="1"/>
</dbReference>
<feature type="domain" description="Phosphotyrosine protein phosphatase I" evidence="4">
    <location>
        <begin position="1"/>
        <end position="181"/>
    </location>
</feature>
<sequence length="187" mass="20314">MHVLFVCTGNICRSPFAERLMRHWLAPLGGTLTLSSAGTHAVQGAAMSAGSARLLRELGADEAEFTSRQLTPQLLASVDLVLAMALEHRRRVVDMSPSHLRRAFTLRELAHLAGQLPADAWPSSAADRWYNIAQLAAAARSLGDPLSPAAYDVIDPYGQGDEAYVHMAHQVVPAVETLVDVTLRRMH</sequence>